<dbReference type="STRING" id="30019.A0A0M4EF90"/>
<accession>A0A0M4EF90</accession>
<dbReference type="SMR" id="A0A0M4EF90"/>
<dbReference type="Proteomes" id="UP000494163">
    <property type="component" value="Chromosome 3L"/>
</dbReference>
<evidence type="ECO:0000256" key="3">
    <source>
        <dbReference type="RuleBase" id="RU000411"/>
    </source>
</evidence>
<evidence type="ECO:0000259" key="5">
    <source>
        <dbReference type="SMART" id="SM00093"/>
    </source>
</evidence>
<keyword evidence="4" id="KW-0732">Signal</keyword>
<dbReference type="Pfam" id="PF00079">
    <property type="entry name" value="Serpin"/>
    <property type="match status" value="1"/>
</dbReference>
<dbReference type="InterPro" id="IPR023796">
    <property type="entry name" value="Serpin_dom"/>
</dbReference>
<evidence type="ECO:0000313" key="7">
    <source>
        <dbReference type="Proteomes" id="UP000494163"/>
    </source>
</evidence>
<dbReference type="Gene3D" id="3.30.497.10">
    <property type="entry name" value="Antithrombin, subunit I, domain 2"/>
    <property type="match status" value="1"/>
</dbReference>
<dbReference type="InterPro" id="IPR023795">
    <property type="entry name" value="Serpin_CS"/>
</dbReference>
<evidence type="ECO:0000313" key="6">
    <source>
        <dbReference type="EMBL" id="ALC44584.1"/>
    </source>
</evidence>
<dbReference type="SMART" id="SM00093">
    <property type="entry name" value="SERPIN"/>
    <property type="match status" value="1"/>
</dbReference>
<evidence type="ECO:0000256" key="4">
    <source>
        <dbReference type="SAM" id="SignalP"/>
    </source>
</evidence>
<organism evidence="6 7">
    <name type="scientific">Drosophila busckii</name>
    <name type="common">Fruit fly</name>
    <dbReference type="NCBI Taxonomy" id="30019"/>
    <lineage>
        <taxon>Eukaryota</taxon>
        <taxon>Metazoa</taxon>
        <taxon>Ecdysozoa</taxon>
        <taxon>Arthropoda</taxon>
        <taxon>Hexapoda</taxon>
        <taxon>Insecta</taxon>
        <taxon>Pterygota</taxon>
        <taxon>Neoptera</taxon>
        <taxon>Endopterygota</taxon>
        <taxon>Diptera</taxon>
        <taxon>Brachycera</taxon>
        <taxon>Muscomorpha</taxon>
        <taxon>Ephydroidea</taxon>
        <taxon>Drosophilidae</taxon>
        <taxon>Drosophila</taxon>
    </lineage>
</organism>
<feature type="signal peptide" evidence="4">
    <location>
        <begin position="1"/>
        <end position="21"/>
    </location>
</feature>
<feature type="chain" id="PRO_5005793121" evidence="4">
    <location>
        <begin position="22"/>
        <end position="382"/>
    </location>
</feature>
<feature type="domain" description="Serpin" evidence="5">
    <location>
        <begin position="29"/>
        <end position="381"/>
    </location>
</feature>
<dbReference type="GO" id="GO:0004867">
    <property type="term" value="F:serine-type endopeptidase inhibitor activity"/>
    <property type="evidence" value="ECO:0007669"/>
    <property type="project" value="UniProtKB-KW"/>
</dbReference>
<dbReference type="EMBL" id="CP012525">
    <property type="protein sequence ID" value="ALC44584.1"/>
    <property type="molecule type" value="Genomic_DNA"/>
</dbReference>
<dbReference type="PROSITE" id="PS00284">
    <property type="entry name" value="SERPIN"/>
    <property type="match status" value="1"/>
</dbReference>
<dbReference type="InterPro" id="IPR036186">
    <property type="entry name" value="Serpin_sf"/>
</dbReference>
<dbReference type="OrthoDB" id="7862732at2759"/>
<dbReference type="AlphaFoldDB" id="A0A0M4EF90"/>
<dbReference type="InterPro" id="IPR042178">
    <property type="entry name" value="Serpin_sf_1"/>
</dbReference>
<dbReference type="PANTHER" id="PTHR11461">
    <property type="entry name" value="SERINE PROTEASE INHIBITOR, SERPIN"/>
    <property type="match status" value="1"/>
</dbReference>
<proteinExistence type="inferred from homology"/>
<dbReference type="InterPro" id="IPR000215">
    <property type="entry name" value="Serpin_fam"/>
</dbReference>
<dbReference type="Gene3D" id="2.30.39.10">
    <property type="entry name" value="Alpha-1-antitrypsin, domain 1"/>
    <property type="match status" value="1"/>
</dbReference>
<dbReference type="CDD" id="cd19954">
    <property type="entry name" value="serpin42Dd-like_insects"/>
    <property type="match status" value="1"/>
</dbReference>
<protein>
    <submittedName>
        <fullName evidence="6">Maker740</fullName>
    </submittedName>
</protein>
<dbReference type="PANTHER" id="PTHR11461:SF372">
    <property type="entry name" value="ACCESSORY GLAND PROTEIN ACP76A-RELATED"/>
    <property type="match status" value="1"/>
</dbReference>
<dbReference type="GO" id="GO:0005615">
    <property type="term" value="C:extracellular space"/>
    <property type="evidence" value="ECO:0007669"/>
    <property type="project" value="InterPro"/>
</dbReference>
<keyword evidence="7" id="KW-1185">Reference proteome</keyword>
<sequence length="382" mass="42468">MLKLCITYSVLVFLALKAAHSALVETVTTSLIQGVLGNSNKSNIVFSPLLLQDGLKQLYIGAEGNTSAELENLLQYNGGYSLLSSYQGVQLPENVELNIASRLFVAKNVTVLKDYQENIKRLFNSTVEFVDFKDSAKASTIINSWVANQTRDKIPKLIEKTEASDVMMLLSAIYFKGLWAKPFDSKLTEKREFYSLDDEGKNKTIKVDTMYKRDLYRSHEIQELDARTIEIPYANTTVSMVILLPNQIDGIDLLVKNLESLHVDELLRKDVVPSKIALQLPKFKFDLSIELKPMLQELGVKELFKAANLTKITAAPVSVGSVFQKAVIEVDEKGATAAAAQVITATAVSVDTAKDFHVNRPFVFVITDFDKVYFAGRVGNPT</sequence>
<name>A0A0M4EF90_DROBS</name>
<dbReference type="OMA" id="ETIHVEM"/>
<comment type="similarity">
    <text evidence="3">Belongs to the serpin family.</text>
</comment>
<evidence type="ECO:0000256" key="1">
    <source>
        <dbReference type="ARBA" id="ARBA00022690"/>
    </source>
</evidence>
<keyword evidence="2" id="KW-0722">Serine protease inhibitor</keyword>
<evidence type="ECO:0000256" key="2">
    <source>
        <dbReference type="ARBA" id="ARBA00022900"/>
    </source>
</evidence>
<dbReference type="SUPFAM" id="SSF56574">
    <property type="entry name" value="Serpins"/>
    <property type="match status" value="1"/>
</dbReference>
<dbReference type="InterPro" id="IPR042185">
    <property type="entry name" value="Serpin_sf_2"/>
</dbReference>
<reference evidence="6 7" key="1">
    <citation type="submission" date="2015-08" db="EMBL/GenBank/DDBJ databases">
        <title>Ancestral chromatin configuration constrains chromatin evolution on differentiating sex chromosomes in Drosophila.</title>
        <authorList>
            <person name="Zhou Q."/>
            <person name="Bachtrog D."/>
        </authorList>
    </citation>
    <scope>NUCLEOTIDE SEQUENCE [LARGE SCALE GENOMIC DNA]</scope>
    <source>
        <tissue evidence="6">Whole larvae</tissue>
    </source>
</reference>
<gene>
    <name evidence="6" type="ORF">Dbus_chr3Lg1750</name>
</gene>
<keyword evidence="1" id="KW-0646">Protease inhibitor</keyword>